<dbReference type="RefSeq" id="WP_046576397.1">
    <property type="nucleotide sequence ID" value="NZ_CP010429.1"/>
</dbReference>
<dbReference type="Pfam" id="PF08007">
    <property type="entry name" value="JmjC_2"/>
    <property type="match status" value="1"/>
</dbReference>
<gene>
    <name evidence="2" type="ORF">SD10_20645</name>
</gene>
<reference evidence="2 3" key="1">
    <citation type="journal article" date="2014" name="Curr. Microbiol.">
        <title>Spirosoma radiotolerans sp. nov., a gamma-radiation-resistant bacterium isolated from gamma ray-irradiated soil.</title>
        <authorList>
            <person name="Lee J.J."/>
            <person name="Srinivasan S."/>
            <person name="Lim S."/>
            <person name="Joe M."/>
            <person name="Im S."/>
            <person name="Bae S.I."/>
            <person name="Park K.R."/>
            <person name="Han J.H."/>
            <person name="Park S.H."/>
            <person name="Joo B.M."/>
            <person name="Park S.J."/>
            <person name="Kim M.K."/>
        </authorList>
    </citation>
    <scope>NUCLEOTIDE SEQUENCE [LARGE SCALE GENOMIC DNA]</scope>
    <source>
        <strain evidence="2 3">DG5A</strain>
    </source>
</reference>
<sequence>MLSDNFFKYFWEERPILLKGLLSPEKLFPITKGEFFKLCVSPILVRAYQRVENEDTGSALSTIIDDYGLIKPFYESALEFKQPITLLLNNVEKVSKKLLDLRDSFNVKRSWRYDDIVLTLSNVNSGIGFHAGHEDGFICQMKGKRIWNVYEPSTLSPSYIRSVLGSKEEIVSQLKRPKEDPILSVILEPGDVLYLPPLYGHEGITLEESISASIAWRGITPGFILTKLGVKYLNLSVVKDNRKDFFKIYSERELAFAKIHEELIQVYHDRFNLDLKSKFISEKLGKIIETF</sequence>
<dbReference type="Gene3D" id="2.60.120.650">
    <property type="entry name" value="Cupin"/>
    <property type="match status" value="1"/>
</dbReference>
<evidence type="ECO:0000259" key="1">
    <source>
        <dbReference type="PROSITE" id="PS51184"/>
    </source>
</evidence>
<dbReference type="EMBL" id="CP010429">
    <property type="protein sequence ID" value="AKD56952.1"/>
    <property type="molecule type" value="Genomic_DNA"/>
</dbReference>
<accession>A0A0E3V8P9</accession>
<name>A0A0E3V8P9_9BACT</name>
<protein>
    <recommendedName>
        <fullName evidence="1">JmjC domain-containing protein</fullName>
    </recommendedName>
</protein>
<proteinExistence type="predicted"/>
<dbReference type="PATRIC" id="fig|1379870.5.peg.4447"/>
<feature type="domain" description="JmjC" evidence="1">
    <location>
        <begin position="96"/>
        <end position="233"/>
    </location>
</feature>
<dbReference type="AlphaFoldDB" id="A0A0E3V8P9"/>
<evidence type="ECO:0000313" key="2">
    <source>
        <dbReference type="EMBL" id="AKD56952.1"/>
    </source>
</evidence>
<dbReference type="OrthoDB" id="2942327at2"/>
<dbReference type="KEGG" id="srd:SD10_20645"/>
<dbReference type="PROSITE" id="PS51184">
    <property type="entry name" value="JMJC"/>
    <property type="match status" value="1"/>
</dbReference>
<keyword evidence="3" id="KW-1185">Reference proteome</keyword>
<dbReference type="STRING" id="1379870.SD10_20645"/>
<dbReference type="Proteomes" id="UP000033054">
    <property type="component" value="Chromosome"/>
</dbReference>
<organism evidence="2 3">
    <name type="scientific">Spirosoma radiotolerans</name>
    <dbReference type="NCBI Taxonomy" id="1379870"/>
    <lineage>
        <taxon>Bacteria</taxon>
        <taxon>Pseudomonadati</taxon>
        <taxon>Bacteroidota</taxon>
        <taxon>Cytophagia</taxon>
        <taxon>Cytophagales</taxon>
        <taxon>Cytophagaceae</taxon>
        <taxon>Spirosoma</taxon>
    </lineage>
</organism>
<evidence type="ECO:0000313" key="3">
    <source>
        <dbReference type="Proteomes" id="UP000033054"/>
    </source>
</evidence>
<dbReference type="InterPro" id="IPR003347">
    <property type="entry name" value="JmjC_dom"/>
</dbReference>
<dbReference type="HOGENOM" id="CLU_956160_0_0_10"/>
<dbReference type="SUPFAM" id="SSF51197">
    <property type="entry name" value="Clavaminate synthase-like"/>
    <property type="match status" value="1"/>
</dbReference>